<gene>
    <name evidence="2" type="ORF">KEM10_18035</name>
</gene>
<keyword evidence="1" id="KW-1133">Transmembrane helix</keyword>
<comment type="caution">
    <text evidence="2">The sequence shown here is derived from an EMBL/GenBank/DDBJ whole genome shotgun (WGS) entry which is preliminary data.</text>
</comment>
<feature type="transmembrane region" description="Helical" evidence="1">
    <location>
        <begin position="5"/>
        <end position="24"/>
    </location>
</feature>
<evidence type="ECO:0000313" key="2">
    <source>
        <dbReference type="EMBL" id="MBS2100191.1"/>
    </source>
</evidence>
<evidence type="ECO:0000313" key="3">
    <source>
        <dbReference type="Proteomes" id="UP000708576"/>
    </source>
</evidence>
<keyword evidence="1" id="KW-0812">Transmembrane</keyword>
<name>A0ABS5JZA0_9BACT</name>
<organism evidence="2 3">
    <name type="scientific">Carboxylicivirga linearis</name>
    <dbReference type="NCBI Taxonomy" id="1628157"/>
    <lineage>
        <taxon>Bacteria</taxon>
        <taxon>Pseudomonadati</taxon>
        <taxon>Bacteroidota</taxon>
        <taxon>Bacteroidia</taxon>
        <taxon>Marinilabiliales</taxon>
        <taxon>Marinilabiliaceae</taxon>
        <taxon>Carboxylicivirga</taxon>
    </lineage>
</organism>
<dbReference type="RefSeq" id="WP_212217577.1">
    <property type="nucleotide sequence ID" value="NZ_JAGUCO010000019.1"/>
</dbReference>
<dbReference type="Proteomes" id="UP000708576">
    <property type="component" value="Unassembled WGS sequence"/>
</dbReference>
<proteinExistence type="predicted"/>
<reference evidence="2 3" key="1">
    <citation type="journal article" date="2015" name="Int. J. Syst. Evol. Microbiol.">
        <title>Carboxylicivirga linearis sp. nov., isolated from a sea cucumber culture pond.</title>
        <authorList>
            <person name="Wang F.Q."/>
            <person name="Zhou Y.X."/>
            <person name="Lin X.Z."/>
            <person name="Chen G.J."/>
            <person name="Du Z.J."/>
        </authorList>
    </citation>
    <scope>NUCLEOTIDE SEQUENCE [LARGE SCALE GENOMIC DNA]</scope>
    <source>
        <strain evidence="2 3">FB218</strain>
    </source>
</reference>
<evidence type="ECO:0000256" key="1">
    <source>
        <dbReference type="SAM" id="Phobius"/>
    </source>
</evidence>
<sequence>MKKIYYDLLFVLISAVILTVLVNTGILEKYLGFILIPILGAYYLGQVVERKRRS</sequence>
<feature type="transmembrane region" description="Helical" evidence="1">
    <location>
        <begin position="30"/>
        <end position="48"/>
    </location>
</feature>
<keyword evidence="1" id="KW-0472">Membrane</keyword>
<protein>
    <submittedName>
        <fullName evidence="2">Uncharacterized protein</fullName>
    </submittedName>
</protein>
<keyword evidence="3" id="KW-1185">Reference proteome</keyword>
<accession>A0ABS5JZA0</accession>
<dbReference type="EMBL" id="JAGUCO010000019">
    <property type="protein sequence ID" value="MBS2100191.1"/>
    <property type="molecule type" value="Genomic_DNA"/>
</dbReference>